<dbReference type="PRINTS" id="PR01005">
    <property type="entry name" value="FLGHOOKAP1"/>
</dbReference>
<keyword evidence="12" id="KW-0966">Cell projection</keyword>
<evidence type="ECO:0000256" key="7">
    <source>
        <dbReference type="RuleBase" id="RU362065"/>
    </source>
</evidence>
<keyword evidence="6 7" id="KW-0975">Bacterial flagellum</keyword>
<dbReference type="RefSeq" id="WP_379289160.1">
    <property type="nucleotide sequence ID" value="NZ_JBHTIU010000048.1"/>
</dbReference>
<evidence type="ECO:0000313" key="13">
    <source>
        <dbReference type="Proteomes" id="UP001597120"/>
    </source>
</evidence>
<dbReference type="Pfam" id="PF06429">
    <property type="entry name" value="Flg_bbr_C"/>
    <property type="match status" value="1"/>
</dbReference>
<gene>
    <name evidence="7 12" type="primary">flgK</name>
    <name evidence="12" type="ORF">ACFQ03_15070</name>
</gene>
<dbReference type="NCBIfam" id="TIGR02492">
    <property type="entry name" value="flgK_ends"/>
    <property type="match status" value="1"/>
</dbReference>
<evidence type="ECO:0000256" key="1">
    <source>
        <dbReference type="ARBA" id="ARBA00004365"/>
    </source>
</evidence>
<keyword evidence="12" id="KW-0282">Flagellum</keyword>
<accession>A0ABW3DB92</accession>
<evidence type="ECO:0000256" key="3">
    <source>
        <dbReference type="ARBA" id="ARBA00009677"/>
    </source>
</evidence>
<evidence type="ECO:0000313" key="12">
    <source>
        <dbReference type="EMBL" id="MFD0870475.1"/>
    </source>
</evidence>
<dbReference type="InterPro" id="IPR001444">
    <property type="entry name" value="Flag_bb_rod_N"/>
</dbReference>
<comment type="caution">
    <text evidence="12">The sequence shown here is derived from an EMBL/GenBank/DDBJ whole genome shotgun (WGS) entry which is preliminary data.</text>
</comment>
<evidence type="ECO:0000259" key="10">
    <source>
        <dbReference type="Pfam" id="PF06429"/>
    </source>
</evidence>
<feature type="domain" description="Flagellar basal-body/hook protein C-terminal" evidence="10">
    <location>
        <begin position="478"/>
        <end position="520"/>
    </location>
</feature>
<evidence type="ECO:0000259" key="11">
    <source>
        <dbReference type="Pfam" id="PF22638"/>
    </source>
</evidence>
<dbReference type="InterPro" id="IPR053927">
    <property type="entry name" value="FlgK_helical"/>
</dbReference>
<dbReference type="SUPFAM" id="SSF64518">
    <property type="entry name" value="Phase 1 flagellin"/>
    <property type="match status" value="1"/>
</dbReference>
<comment type="subcellular location">
    <subcellularLocation>
        <location evidence="1 7">Bacterial flagellum</location>
    </subcellularLocation>
    <subcellularLocation>
        <location evidence="2 7">Secreted</location>
    </subcellularLocation>
</comment>
<dbReference type="Pfam" id="PF22638">
    <property type="entry name" value="FlgK_D1"/>
    <property type="match status" value="1"/>
</dbReference>
<feature type="domain" description="Flagellar hook-associated protein FlgK helical" evidence="11">
    <location>
        <begin position="102"/>
        <end position="297"/>
    </location>
</feature>
<evidence type="ECO:0000256" key="2">
    <source>
        <dbReference type="ARBA" id="ARBA00004613"/>
    </source>
</evidence>
<dbReference type="InterPro" id="IPR002371">
    <property type="entry name" value="FlgK"/>
</dbReference>
<evidence type="ECO:0000256" key="6">
    <source>
        <dbReference type="ARBA" id="ARBA00023143"/>
    </source>
</evidence>
<comment type="similarity">
    <text evidence="3 7">Belongs to the flagella basal body rod proteins family.</text>
</comment>
<proteinExistence type="inferred from homology"/>
<evidence type="ECO:0000259" key="9">
    <source>
        <dbReference type="Pfam" id="PF00460"/>
    </source>
</evidence>
<feature type="coiled-coil region" evidence="8">
    <location>
        <begin position="180"/>
        <end position="224"/>
    </location>
</feature>
<evidence type="ECO:0000256" key="4">
    <source>
        <dbReference type="ARBA" id="ARBA00016244"/>
    </source>
</evidence>
<dbReference type="PANTHER" id="PTHR30033:SF1">
    <property type="entry name" value="FLAGELLAR HOOK-ASSOCIATED PROTEIN 1"/>
    <property type="match status" value="1"/>
</dbReference>
<organism evidence="12 13">
    <name type="scientific">Paenibacillus residui</name>
    <dbReference type="NCBI Taxonomy" id="629724"/>
    <lineage>
        <taxon>Bacteria</taxon>
        <taxon>Bacillati</taxon>
        <taxon>Bacillota</taxon>
        <taxon>Bacilli</taxon>
        <taxon>Bacillales</taxon>
        <taxon>Paenibacillaceae</taxon>
        <taxon>Paenibacillus</taxon>
    </lineage>
</organism>
<keyword evidence="5 7" id="KW-0964">Secreted</keyword>
<dbReference type="InterPro" id="IPR010930">
    <property type="entry name" value="Flg_bb/hook_C_dom"/>
</dbReference>
<reference evidence="13" key="1">
    <citation type="journal article" date="2019" name="Int. J. Syst. Evol. Microbiol.">
        <title>The Global Catalogue of Microorganisms (GCM) 10K type strain sequencing project: providing services to taxonomists for standard genome sequencing and annotation.</title>
        <authorList>
            <consortium name="The Broad Institute Genomics Platform"/>
            <consortium name="The Broad Institute Genome Sequencing Center for Infectious Disease"/>
            <person name="Wu L."/>
            <person name="Ma J."/>
        </authorList>
    </citation>
    <scope>NUCLEOTIDE SEQUENCE [LARGE SCALE GENOMIC DNA]</scope>
    <source>
        <strain evidence="13">CCUG 57263</strain>
    </source>
</reference>
<protein>
    <recommendedName>
        <fullName evidence="4 7">Flagellar hook-associated protein 1</fullName>
        <shortName evidence="7">HAP1</shortName>
    </recommendedName>
</protein>
<keyword evidence="12" id="KW-0969">Cilium</keyword>
<feature type="domain" description="Flagellar basal body rod protein N-terminal" evidence="9">
    <location>
        <begin position="17"/>
        <end position="37"/>
    </location>
</feature>
<name>A0ABW3DB92_9BACL</name>
<dbReference type="EMBL" id="JBHTIU010000048">
    <property type="protein sequence ID" value="MFD0870475.1"/>
    <property type="molecule type" value="Genomic_DNA"/>
</dbReference>
<evidence type="ECO:0000256" key="8">
    <source>
        <dbReference type="SAM" id="Coils"/>
    </source>
</evidence>
<evidence type="ECO:0000256" key="5">
    <source>
        <dbReference type="ARBA" id="ARBA00022525"/>
    </source>
</evidence>
<keyword evidence="13" id="KW-1185">Reference proteome</keyword>
<dbReference type="PANTHER" id="PTHR30033">
    <property type="entry name" value="FLAGELLAR HOOK-ASSOCIATED PROTEIN 1"/>
    <property type="match status" value="1"/>
</dbReference>
<keyword evidence="8" id="KW-0175">Coiled coil</keyword>
<sequence length="527" mass="56993">MRSTFHNLETIRRSLFTHQTALSTTGHNVANVNTPGYSRQVVNMRTSLPLEPVGMQRTNIPGQLGTGVEFDSITRVRNQFLDDQFRNEVKHYGSWYIRADALSKLEGIVNEPSDTGLRTVIDKFWKSWNDLAKDPENPTGRKLVKESAIALADAFNFASKQLKDLHADLTSSIEVRVTEINSLAEGIASLNREIQRVEGLGHNANDLRDQRDFLTDQLAQIANIQVQDGPQGYTIDLAGANLVQYNNVTPTTAANLEAAFASGALNGGEVHGMIVSRDRYVADYLNQLDQLANTIANGEVTITLPEGSVLPNNTTVNRVMPDGSVQPVTLTGANREIGPGGMKIVVNGLNGLHKLGYTLGDPIQTGGDFFTSKDGGPITAESFQLNPDIAANPEKIASSLRTDTSGGSEKVIKGNNTLALLMSGLREASFQFGTGANASSGSIDEHYRSIVGQLGVQAQEANRYLDNQISKVAQIDGGRQSVSGVSIDEELGDMIRFQHAYTAAARMMTAFDEMLDKVINGMGVVGR</sequence>
<dbReference type="Pfam" id="PF00460">
    <property type="entry name" value="Flg_bb_rod"/>
    <property type="match status" value="1"/>
</dbReference>
<dbReference type="Proteomes" id="UP001597120">
    <property type="component" value="Unassembled WGS sequence"/>
</dbReference>